<evidence type="ECO:0000313" key="2">
    <source>
        <dbReference type="EMBL" id="MEB4590561.1"/>
    </source>
</evidence>
<dbReference type="EMBL" id="JAYMYJ010000047">
    <property type="protein sequence ID" value="MEB4590561.1"/>
    <property type="molecule type" value="Genomic_DNA"/>
</dbReference>
<gene>
    <name evidence="2" type="ORF">VSS37_06180</name>
</gene>
<dbReference type="PANTHER" id="PTHR36558:SF1">
    <property type="entry name" value="RESTRICTION ENDONUCLEASE DOMAIN-CONTAINING PROTEIN-RELATED"/>
    <property type="match status" value="1"/>
</dbReference>
<dbReference type="SUPFAM" id="SSF52980">
    <property type="entry name" value="Restriction endonuclease-like"/>
    <property type="match status" value="1"/>
</dbReference>
<dbReference type="InterPro" id="IPR008538">
    <property type="entry name" value="Uma2"/>
</dbReference>
<reference evidence="3" key="1">
    <citation type="submission" date="2023-07" db="EMBL/GenBank/DDBJ databases">
        <title>The carbon used by Thiothrix.</title>
        <authorList>
            <person name="Chen L."/>
        </authorList>
    </citation>
    <scope>NUCLEOTIDE SEQUENCE [LARGE SCALE GENOMIC DNA]</scope>
</reference>
<reference evidence="2 3" key="2">
    <citation type="submission" date="2024-01" db="EMBL/GenBank/DDBJ databases">
        <authorList>
            <person name="Xie X."/>
        </authorList>
    </citation>
    <scope>NUCLEOTIDE SEQUENCE [LARGE SCALE GENOMIC DNA]</scope>
    <source>
        <strain evidence="2">SCUT-1</strain>
    </source>
</reference>
<dbReference type="CDD" id="cd06260">
    <property type="entry name" value="DUF820-like"/>
    <property type="match status" value="1"/>
</dbReference>
<protein>
    <submittedName>
        <fullName evidence="2">Uma2 family endonuclease</fullName>
    </submittedName>
</protein>
<dbReference type="Gene3D" id="3.90.1570.10">
    <property type="entry name" value="tt1808, chain A"/>
    <property type="match status" value="1"/>
</dbReference>
<evidence type="ECO:0000259" key="1">
    <source>
        <dbReference type="Pfam" id="PF05685"/>
    </source>
</evidence>
<evidence type="ECO:0000313" key="3">
    <source>
        <dbReference type="Proteomes" id="UP001308005"/>
    </source>
</evidence>
<dbReference type="PANTHER" id="PTHR36558">
    <property type="entry name" value="GLR1098 PROTEIN"/>
    <property type="match status" value="1"/>
</dbReference>
<feature type="domain" description="Putative restriction endonuclease" evidence="1">
    <location>
        <begin position="13"/>
        <end position="158"/>
    </location>
</feature>
<dbReference type="Proteomes" id="UP001308005">
    <property type="component" value="Unassembled WGS sequence"/>
</dbReference>
<dbReference type="InterPro" id="IPR012296">
    <property type="entry name" value="Nuclease_put_TT1808"/>
</dbReference>
<dbReference type="GO" id="GO:0004519">
    <property type="term" value="F:endonuclease activity"/>
    <property type="evidence" value="ECO:0007669"/>
    <property type="project" value="UniProtKB-KW"/>
</dbReference>
<dbReference type="RefSeq" id="WP_324693920.1">
    <property type="nucleotide sequence ID" value="NZ_JAYMYJ010000047.1"/>
</dbReference>
<organism evidence="2 3">
    <name type="scientific">Candidatus Thiothrix phosphatis</name>
    <dbReference type="NCBI Taxonomy" id="3112415"/>
    <lineage>
        <taxon>Bacteria</taxon>
        <taxon>Pseudomonadati</taxon>
        <taxon>Pseudomonadota</taxon>
        <taxon>Gammaproteobacteria</taxon>
        <taxon>Thiotrichales</taxon>
        <taxon>Thiotrichaceae</taxon>
        <taxon>Thiothrix</taxon>
    </lineage>
</organism>
<comment type="caution">
    <text evidence="2">The sequence shown here is derived from an EMBL/GenBank/DDBJ whole genome shotgun (WGS) entry which is preliminary data.</text>
</comment>
<keyword evidence="2" id="KW-0378">Hydrolase</keyword>
<keyword evidence="3" id="KW-1185">Reference proteome</keyword>
<dbReference type="InterPro" id="IPR011335">
    <property type="entry name" value="Restrct_endonuc-II-like"/>
</dbReference>
<keyword evidence="2" id="KW-0255">Endonuclease</keyword>
<keyword evidence="2" id="KW-0540">Nuclease</keyword>
<name>A0ABU6CUP4_9GAMM</name>
<proteinExistence type="predicted"/>
<dbReference type="Pfam" id="PF05685">
    <property type="entry name" value="Uma2"/>
    <property type="match status" value="1"/>
</dbReference>
<sequence length="198" mass="22100">MSLAKQHTFLSIEDFLAGEQVSEARHEYVDGVAYAMAGGSVNHNLISGNVYRLLGNHLASRSCTPFTADMLVKTTQTRFRYPDVAVFCGEFSGDETYLDNPVLLVEVLSRSTRQNDKGSKLTEYLALPSLQEYVLIEQDFVEIQVLRRRNGWRLESYYLGQSIVFESVGASVSVEAIYLKVNNGDVREWLEKAGAGSS</sequence>
<accession>A0ABU6CUP4</accession>